<organism evidence="4 5">
    <name type="scientific">Rufibacter sediminis</name>
    <dbReference type="NCBI Taxonomy" id="2762756"/>
    <lineage>
        <taxon>Bacteria</taxon>
        <taxon>Pseudomonadati</taxon>
        <taxon>Bacteroidota</taxon>
        <taxon>Cytophagia</taxon>
        <taxon>Cytophagales</taxon>
        <taxon>Hymenobacteraceae</taxon>
        <taxon>Rufibacter</taxon>
    </lineage>
</organism>
<dbReference type="Gene3D" id="2.60.40.10">
    <property type="entry name" value="Immunoglobulins"/>
    <property type="match status" value="1"/>
</dbReference>
<feature type="domain" description="YDG" evidence="1">
    <location>
        <begin position="592"/>
        <end position="667"/>
    </location>
</feature>
<feature type="domain" description="YDG" evidence="1">
    <location>
        <begin position="255"/>
        <end position="336"/>
    </location>
</feature>
<feature type="domain" description="Secretion system C-terminal sorting" evidence="2">
    <location>
        <begin position="873"/>
        <end position="945"/>
    </location>
</feature>
<reference evidence="4 5" key="1">
    <citation type="journal article" date="2019" name="Int. J. Syst. Evol. Microbiol.">
        <title>Rufibacter sediminis sp. nov., isolated from freshwater lake sediment.</title>
        <authorList>
            <person name="Qu J.H."/>
            <person name="Zhang L.J."/>
            <person name="Fu Y.H."/>
            <person name="Li H.F."/>
        </authorList>
    </citation>
    <scope>NUCLEOTIDE SEQUENCE [LARGE SCALE GENOMIC DNA]</scope>
    <source>
        <strain evidence="4 5">H-1</strain>
    </source>
</reference>
<proteinExistence type="predicted"/>
<dbReference type="NCBIfam" id="TIGR04183">
    <property type="entry name" value="Por_Secre_tail"/>
    <property type="match status" value="1"/>
</dbReference>
<feature type="domain" description="YDG" evidence="1">
    <location>
        <begin position="678"/>
        <end position="754"/>
    </location>
</feature>
<evidence type="ECO:0000259" key="3">
    <source>
        <dbReference type="Pfam" id="PF19081"/>
    </source>
</evidence>
<evidence type="ECO:0000259" key="1">
    <source>
        <dbReference type="Pfam" id="PF18657"/>
    </source>
</evidence>
<comment type="caution">
    <text evidence="4">The sequence shown here is derived from an EMBL/GenBank/DDBJ whole genome shotgun (WGS) entry which is preliminary data.</text>
</comment>
<evidence type="ECO:0000259" key="2">
    <source>
        <dbReference type="Pfam" id="PF18962"/>
    </source>
</evidence>
<dbReference type="Pfam" id="PF18657">
    <property type="entry name" value="YDG"/>
    <property type="match status" value="6"/>
</dbReference>
<dbReference type="Pfam" id="PF18962">
    <property type="entry name" value="Por_Secre_tail"/>
    <property type="match status" value="1"/>
</dbReference>
<dbReference type="InterPro" id="IPR044023">
    <property type="entry name" value="Ig_7"/>
</dbReference>
<sequence>MKKLYSLIRFEWVELTQQFLRMSLLVRRKDLAYSAGDVNASRTPFSSKVAVVMLLTGVFSLAVSRLEAQTLTVNATSYCPGSQVTVTVSSNKNGKTTFNVGVYSGNTTSATLLQSLGIIETTSANTEVSATYTLAAASNGTPRFIGSIPGQGQNVDLFSSQFSVGLPESPIVSVINNQPTTIMYGGVNPTFSVTPPSGLQVRWYNAATNGTLLTSSSTYTPTDKAVGTYTYYAELYNSTGCASVTRTPVTLAINRKELTISGVSAVSRVYTGATAAALTGTATLNGVVPGESITLSTTGVAAAFDSKTVGNGKAVTVTGYSISGATVANYTLVQPTGLVANITPKALIVAGAIANSKTYDGTTSATIGGTLTGVISPDVVTWVNAGTFASSNVGTGIAVTSAGSLSGTDSGNYTLTQPAGLTANINRRSLTVTAVGQNKTYDGTTDASVVLSSDKLSADAVTLAYSSAVFADKNVGVKPINVSGISISGTAVGNYVLAATTATASASISQRALVVSAVGQDKTYDGLTVATVLLSANQLANDVVNPTYTSAAFGTKNVAANKTVSVSGISISGLDAANYSFNTSATAFANITQRTLNVTATCQDRIYDGGISAPVTLTSNKVSGDVVNAIYGSATFADKKVGANKVVTVEDVRLDGADALNYILSNTIASPSAAIIAKPVAATFTVKDKVFDNNTSAEILTKELVGLILGDKVDLAGGTAKFDSPEVGSGKEVTLSNAFLTGDDAGNYALEPIAPTTASIFEPSPLPVTLLSFEGKQINGSVNLAWKTAAEKDNDYFQVERSKDGKSFVSIGRVKGNGNSNVLQSYAFTDASAQAGTVYYRLKQVDFDGKSEYSKVISVKADGKAVAQASVSVYPNPTTGTVYFASSDVTGAATVILLHSQGGVVSKKQVSLEAGHPIALDLTNQAAGVYYLQVQTATGKTTTRVVKQ</sequence>
<keyword evidence="5" id="KW-1185">Reference proteome</keyword>
<name>A0ABR6VUT4_9BACT</name>
<dbReference type="InterPro" id="IPR041248">
    <property type="entry name" value="YDG"/>
</dbReference>
<dbReference type="Pfam" id="PF19081">
    <property type="entry name" value="Ig_7"/>
    <property type="match status" value="1"/>
</dbReference>
<dbReference type="Proteomes" id="UP000659698">
    <property type="component" value="Unassembled WGS sequence"/>
</dbReference>
<accession>A0ABR6VUT4</accession>
<feature type="domain" description="Ig-like" evidence="3">
    <location>
        <begin position="174"/>
        <end position="254"/>
    </location>
</feature>
<evidence type="ECO:0000313" key="5">
    <source>
        <dbReference type="Proteomes" id="UP000659698"/>
    </source>
</evidence>
<gene>
    <name evidence="4" type="ORF">H7U12_14825</name>
</gene>
<dbReference type="EMBL" id="JACOAF010000033">
    <property type="protein sequence ID" value="MBC3540965.1"/>
    <property type="molecule type" value="Genomic_DNA"/>
</dbReference>
<feature type="domain" description="YDG" evidence="1">
    <location>
        <begin position="427"/>
        <end position="502"/>
    </location>
</feature>
<protein>
    <submittedName>
        <fullName evidence="4">T9SS type A sorting domain-containing protein</fullName>
    </submittedName>
</protein>
<feature type="domain" description="YDG" evidence="1">
    <location>
        <begin position="511"/>
        <end position="585"/>
    </location>
</feature>
<dbReference type="InterPro" id="IPR013783">
    <property type="entry name" value="Ig-like_fold"/>
</dbReference>
<dbReference type="InterPro" id="IPR026444">
    <property type="entry name" value="Secre_tail"/>
</dbReference>
<feature type="domain" description="YDG" evidence="1">
    <location>
        <begin position="343"/>
        <end position="418"/>
    </location>
</feature>
<dbReference type="RefSeq" id="WP_186639369.1">
    <property type="nucleotide sequence ID" value="NZ_JACOAF010000033.1"/>
</dbReference>
<evidence type="ECO:0000313" key="4">
    <source>
        <dbReference type="EMBL" id="MBC3540965.1"/>
    </source>
</evidence>